<sequence length="449" mass="51616">MNKIIYPTLDLFLYHQREAFTENEADIETNHANFWSNLPKNLKVELAEEAKAENTEYIRLLEFSDAANRQKQFFFTASLGGYPIEASYYPIRLNDTYALLFDCYINDKVQPQPISCLRYLKTLADYKNANLGTTWIISGYLSTASNPQAIARELYKEFTGKEWQNPQEGKFLGATVFEVWQPPQKWEDVEKENNHVLIFLYPKLQTMEKTASFYKLWLQLFCYRNKIIVAYSQSQKCNQELHKLVTVVSNATQTIDNISAEKGSEKFSKLQNLLQSQPKISFNYMTKLIQLEIWQQTITNNLANYQFIIKQIKEQTQVLAEKDVLIGETDLKLFEDFSRLVEQKYQFEIARNYTNYSLKAKVLESQVNIIQGMIDLERKVSDRTLTNTIIIASSGLAASTITASIIATKLPSPTAKSKSISVEQAFGLSIGTGLFVVAIAYVILRLFRK</sequence>
<gene>
    <name evidence="2" type="ORF">ACE1B6_23960</name>
</gene>
<protein>
    <submittedName>
        <fullName evidence="2">Uncharacterized protein</fullName>
    </submittedName>
</protein>
<keyword evidence="1" id="KW-0472">Membrane</keyword>
<dbReference type="RefSeq" id="WP_413259795.1">
    <property type="nucleotide sequence ID" value="NZ_JBHFNS010000087.1"/>
</dbReference>
<evidence type="ECO:0000313" key="2">
    <source>
        <dbReference type="EMBL" id="MFB2938314.1"/>
    </source>
</evidence>
<proteinExistence type="predicted"/>
<dbReference type="EMBL" id="JBHFNS010000087">
    <property type="protein sequence ID" value="MFB2938314.1"/>
    <property type="molecule type" value="Genomic_DNA"/>
</dbReference>
<name>A0ABV4YHL3_9CYAN</name>
<evidence type="ECO:0000256" key="1">
    <source>
        <dbReference type="SAM" id="Phobius"/>
    </source>
</evidence>
<feature type="transmembrane region" description="Helical" evidence="1">
    <location>
        <begin position="385"/>
        <end position="406"/>
    </location>
</feature>
<accession>A0ABV4YHL3</accession>
<keyword evidence="1" id="KW-0812">Transmembrane</keyword>
<feature type="transmembrane region" description="Helical" evidence="1">
    <location>
        <begin position="426"/>
        <end position="447"/>
    </location>
</feature>
<organism evidence="2 3">
    <name type="scientific">Floridaenema fluviatile BLCC-F154</name>
    <dbReference type="NCBI Taxonomy" id="3153640"/>
    <lineage>
        <taxon>Bacteria</taxon>
        <taxon>Bacillati</taxon>
        <taxon>Cyanobacteriota</taxon>
        <taxon>Cyanophyceae</taxon>
        <taxon>Oscillatoriophycideae</taxon>
        <taxon>Aerosakkonematales</taxon>
        <taxon>Aerosakkonemataceae</taxon>
        <taxon>Floridanema</taxon>
        <taxon>Floridanema fluviatile</taxon>
    </lineage>
</organism>
<comment type="caution">
    <text evidence="2">The sequence shown here is derived from an EMBL/GenBank/DDBJ whole genome shotgun (WGS) entry which is preliminary data.</text>
</comment>
<dbReference type="Proteomes" id="UP001576776">
    <property type="component" value="Unassembled WGS sequence"/>
</dbReference>
<evidence type="ECO:0000313" key="3">
    <source>
        <dbReference type="Proteomes" id="UP001576776"/>
    </source>
</evidence>
<keyword evidence="1" id="KW-1133">Transmembrane helix</keyword>
<keyword evidence="3" id="KW-1185">Reference proteome</keyword>
<reference evidence="2 3" key="1">
    <citation type="submission" date="2024-09" db="EMBL/GenBank/DDBJ databases">
        <title>Floridaenema gen nov. (Aerosakkonemataceae, Aerosakkonematales ord. nov., Cyanobacteria) from benthic tropical and subtropical fresh waters, with the description of four new species.</title>
        <authorList>
            <person name="Moretto J.A."/>
            <person name="Berthold D.E."/>
            <person name="Lefler F.W."/>
            <person name="Huang I.-S."/>
            <person name="Laughinghouse H. IV."/>
        </authorList>
    </citation>
    <scope>NUCLEOTIDE SEQUENCE [LARGE SCALE GENOMIC DNA]</scope>
    <source>
        <strain evidence="2 3">BLCC-F154</strain>
    </source>
</reference>